<dbReference type="InterPro" id="IPR001127">
    <property type="entry name" value="PTS_EIIA_1_perm"/>
</dbReference>
<dbReference type="RefSeq" id="WP_306985626.1">
    <property type="nucleotide sequence ID" value="NZ_JAUSUA010000008.1"/>
</dbReference>
<dbReference type="InterPro" id="IPR001996">
    <property type="entry name" value="PTS_IIB_1"/>
</dbReference>
<evidence type="ECO:0000256" key="5">
    <source>
        <dbReference type="ARBA" id="ARBA00022679"/>
    </source>
</evidence>
<dbReference type="Pfam" id="PF00358">
    <property type="entry name" value="PTS_EIIA_1"/>
    <property type="match status" value="1"/>
</dbReference>
<dbReference type="NCBIfam" id="TIGR00830">
    <property type="entry name" value="PTBA"/>
    <property type="match status" value="1"/>
</dbReference>
<dbReference type="InterPro" id="IPR018113">
    <property type="entry name" value="PTrfase_EIIB_Cys"/>
</dbReference>
<dbReference type="Pfam" id="PF00367">
    <property type="entry name" value="PTS_EIIB"/>
    <property type="match status" value="1"/>
</dbReference>
<protein>
    <submittedName>
        <fullName evidence="16">PTS system beta-glucosides-specific IIC component</fullName>
    </submittedName>
</protein>
<dbReference type="NCBIfam" id="TIGR01995">
    <property type="entry name" value="PTS-II-ABC-beta"/>
    <property type="match status" value="1"/>
</dbReference>
<dbReference type="InterPro" id="IPR003352">
    <property type="entry name" value="PTS_EIIC"/>
</dbReference>
<dbReference type="Proteomes" id="UP001225034">
    <property type="component" value="Unassembled WGS sequence"/>
</dbReference>
<dbReference type="EMBL" id="JAUSUA010000008">
    <property type="protein sequence ID" value="MDQ0209060.1"/>
    <property type="molecule type" value="Genomic_DNA"/>
</dbReference>
<sequence>MKYTELAKKILEQVGGEKNVSNLSHCVTRLRFNLRNDSLADIEKIKQLDGVVGCVQKGGQTQVIVGPHVKDVFDEVNKLGNMTSDEKPEKDDKNAFAKLLDVIAAIFIPIVGALAGSGMVKAILALSTNFGWMSTESQTYYILNLMGDAVFYFLPFLIATTAAKKFNTSPLLALVFAGILLHPDLTALRTEGMEAAFLGIPIKLAVYSSSVIPIILIVLLQSYVERFMQKITPNVVKIFVVPMIVILVVGPIGLIVLGPIGAVIGEYLAQGFTFLDERASWLVPFLVATFAPFLVMTGMHYSLGAVQATQRAAVGYGSILTPATLSYNMAQGGAVIAFAVRTKNKKLKTLATSTGLSCFMGVTEPALYGITLQHKRTLAATMIGAGVAGLYAGITGIKTYSAGTSNIFSLPIYMGGETMWNFYNAVITLIIAIIVGFIASLILFKEDSQKAKQDGDDQVKKADEKPSVTINDKMNQRTVVFSPLNGSVIQLSDVNDDAFATEAMGKGIAILPTEGKVVAPFDGEVAMVFKTKHAIGLVSEDGLEILIHVGIDTVKLDGQFYTAFVKEGDQVKKGETLLTFEADKIAKAGYELTTPIIVTNTGQYLDVVEGQTNEATNDTVILTAVK</sequence>
<reference evidence="16 17" key="1">
    <citation type="submission" date="2023-07" db="EMBL/GenBank/DDBJ databases">
        <title>Genomic Encyclopedia of Type Strains, Phase IV (KMG-IV): sequencing the most valuable type-strain genomes for metagenomic binning, comparative biology and taxonomic classification.</title>
        <authorList>
            <person name="Goeker M."/>
        </authorList>
    </citation>
    <scope>NUCLEOTIDE SEQUENCE [LARGE SCALE GENOMIC DNA]</scope>
    <source>
        <strain evidence="16 17">DSM 19154</strain>
    </source>
</reference>
<feature type="transmembrane region" description="Helical" evidence="12">
    <location>
        <begin position="420"/>
        <end position="444"/>
    </location>
</feature>
<keyword evidence="8" id="KW-0418">Kinase</keyword>
<evidence type="ECO:0000256" key="8">
    <source>
        <dbReference type="ARBA" id="ARBA00022777"/>
    </source>
</evidence>
<dbReference type="Gene3D" id="2.70.70.10">
    <property type="entry name" value="Glucose Permease (Domain IIA)"/>
    <property type="match status" value="1"/>
</dbReference>
<feature type="transmembrane region" description="Helical" evidence="12">
    <location>
        <begin position="171"/>
        <end position="188"/>
    </location>
</feature>
<keyword evidence="7 12" id="KW-0812">Transmembrane</keyword>
<evidence type="ECO:0000256" key="4">
    <source>
        <dbReference type="ARBA" id="ARBA00022597"/>
    </source>
</evidence>
<dbReference type="PROSITE" id="PS51103">
    <property type="entry name" value="PTS_EIIC_TYPE_1"/>
    <property type="match status" value="1"/>
</dbReference>
<feature type="transmembrane region" description="Helical" evidence="12">
    <location>
        <begin position="281"/>
        <end position="301"/>
    </location>
</feature>
<dbReference type="PANTHER" id="PTHR30175">
    <property type="entry name" value="PHOSPHOTRANSFERASE SYSTEM TRANSPORT PROTEIN"/>
    <property type="match status" value="1"/>
</dbReference>
<evidence type="ECO:0000256" key="6">
    <source>
        <dbReference type="ARBA" id="ARBA00022683"/>
    </source>
</evidence>
<dbReference type="InterPro" id="IPR050558">
    <property type="entry name" value="PTS_Sugar-Specific_Components"/>
</dbReference>
<accession>A0ABT9YMH6</accession>
<feature type="transmembrane region" description="Helical" evidence="12">
    <location>
        <begin position="236"/>
        <end position="261"/>
    </location>
</feature>
<proteinExistence type="predicted"/>
<feature type="transmembrane region" description="Helical" evidence="12">
    <location>
        <begin position="200"/>
        <end position="224"/>
    </location>
</feature>
<dbReference type="InterPro" id="IPR013013">
    <property type="entry name" value="PTS_EIIC_1"/>
</dbReference>
<evidence type="ECO:0000256" key="12">
    <source>
        <dbReference type="SAM" id="Phobius"/>
    </source>
</evidence>
<dbReference type="InterPro" id="IPR011055">
    <property type="entry name" value="Dup_hybrid_motif"/>
</dbReference>
<keyword evidence="10 12" id="KW-0472">Membrane</keyword>
<evidence type="ECO:0000256" key="10">
    <source>
        <dbReference type="ARBA" id="ARBA00023136"/>
    </source>
</evidence>
<evidence type="ECO:0000313" key="16">
    <source>
        <dbReference type="EMBL" id="MDQ0209060.1"/>
    </source>
</evidence>
<feature type="domain" description="PTS EIIA type-1" evidence="13">
    <location>
        <begin position="496"/>
        <end position="600"/>
    </location>
</feature>
<comment type="caution">
    <text evidence="16">The sequence shown here is derived from an EMBL/GenBank/DDBJ whole genome shotgun (WGS) entry which is preliminary data.</text>
</comment>
<evidence type="ECO:0000256" key="3">
    <source>
        <dbReference type="ARBA" id="ARBA00022475"/>
    </source>
</evidence>
<evidence type="ECO:0000259" key="15">
    <source>
        <dbReference type="PROSITE" id="PS51103"/>
    </source>
</evidence>
<organism evidence="16 17">
    <name type="scientific">Alkalicoccobacillus murimartini</name>
    <dbReference type="NCBI Taxonomy" id="171685"/>
    <lineage>
        <taxon>Bacteria</taxon>
        <taxon>Bacillati</taxon>
        <taxon>Bacillota</taxon>
        <taxon>Bacilli</taxon>
        <taxon>Bacillales</taxon>
        <taxon>Bacillaceae</taxon>
        <taxon>Alkalicoccobacillus</taxon>
    </lineage>
</organism>
<dbReference type="PROSITE" id="PS51098">
    <property type="entry name" value="PTS_EIIB_TYPE_1"/>
    <property type="match status" value="1"/>
</dbReference>
<dbReference type="PROSITE" id="PS01035">
    <property type="entry name" value="PTS_EIIB_TYPE_1_CYS"/>
    <property type="match status" value="1"/>
</dbReference>
<feature type="transmembrane region" description="Helical" evidence="12">
    <location>
        <begin position="99"/>
        <end position="120"/>
    </location>
</feature>
<dbReference type="InterPro" id="IPR036878">
    <property type="entry name" value="Glu_permease_IIB"/>
</dbReference>
<evidence type="ECO:0000256" key="2">
    <source>
        <dbReference type="ARBA" id="ARBA00022448"/>
    </source>
</evidence>
<feature type="domain" description="PTS EIIB type-1" evidence="14">
    <location>
        <begin position="4"/>
        <end position="86"/>
    </location>
</feature>
<evidence type="ECO:0000256" key="1">
    <source>
        <dbReference type="ARBA" id="ARBA00004651"/>
    </source>
</evidence>
<evidence type="ECO:0000256" key="9">
    <source>
        <dbReference type="ARBA" id="ARBA00022989"/>
    </source>
</evidence>
<keyword evidence="4" id="KW-0762">Sugar transport</keyword>
<dbReference type="PANTHER" id="PTHR30175:SF1">
    <property type="entry name" value="PTS SYSTEM ARBUTIN-, CELLOBIOSE-, AND SALICIN-SPECIFIC EIIBC COMPONENT-RELATED"/>
    <property type="match status" value="1"/>
</dbReference>
<name>A0ABT9YMH6_9BACI</name>
<keyword evidence="17" id="KW-1185">Reference proteome</keyword>
<dbReference type="InterPro" id="IPR011297">
    <property type="entry name" value="PTS_IIABC_b_glu"/>
</dbReference>
<feature type="active site" description="Phosphocysteine intermediate; for EIIB activity" evidence="11">
    <location>
        <position position="26"/>
    </location>
</feature>
<dbReference type="PROSITE" id="PS51093">
    <property type="entry name" value="PTS_EIIA_TYPE_1"/>
    <property type="match status" value="1"/>
</dbReference>
<keyword evidence="6" id="KW-0598">Phosphotransferase system</keyword>
<comment type="subcellular location">
    <subcellularLocation>
        <location evidence="1">Cell membrane</location>
        <topology evidence="1">Multi-pass membrane protein</topology>
    </subcellularLocation>
</comment>
<dbReference type="PROSITE" id="PS00371">
    <property type="entry name" value="PTS_EIIA_TYPE_1_HIS"/>
    <property type="match status" value="1"/>
</dbReference>
<evidence type="ECO:0000259" key="13">
    <source>
        <dbReference type="PROSITE" id="PS51093"/>
    </source>
</evidence>
<dbReference type="Pfam" id="PF02378">
    <property type="entry name" value="PTS_EIIC"/>
    <property type="match status" value="1"/>
</dbReference>
<dbReference type="SUPFAM" id="SSF55604">
    <property type="entry name" value="Glucose permease domain IIB"/>
    <property type="match status" value="1"/>
</dbReference>
<evidence type="ECO:0000256" key="11">
    <source>
        <dbReference type="PROSITE-ProRule" id="PRU00421"/>
    </source>
</evidence>
<dbReference type="CDD" id="cd00212">
    <property type="entry name" value="PTS_IIB_glc"/>
    <property type="match status" value="1"/>
</dbReference>
<dbReference type="Gene3D" id="3.30.1360.60">
    <property type="entry name" value="Glucose permease domain IIB"/>
    <property type="match status" value="1"/>
</dbReference>
<feature type="domain" description="PTS EIIC type-1" evidence="15">
    <location>
        <begin position="101"/>
        <end position="455"/>
    </location>
</feature>
<evidence type="ECO:0000259" key="14">
    <source>
        <dbReference type="PROSITE" id="PS51098"/>
    </source>
</evidence>
<evidence type="ECO:0000313" key="17">
    <source>
        <dbReference type="Proteomes" id="UP001225034"/>
    </source>
</evidence>
<keyword evidence="2" id="KW-0813">Transport</keyword>
<dbReference type="SUPFAM" id="SSF51261">
    <property type="entry name" value="Duplicated hybrid motif"/>
    <property type="match status" value="1"/>
</dbReference>
<feature type="transmembrane region" description="Helical" evidence="12">
    <location>
        <begin position="140"/>
        <end position="159"/>
    </location>
</feature>
<keyword evidence="9 12" id="KW-1133">Transmembrane helix</keyword>
<evidence type="ECO:0000256" key="7">
    <source>
        <dbReference type="ARBA" id="ARBA00022692"/>
    </source>
</evidence>
<keyword evidence="5" id="KW-0808">Transferase</keyword>
<feature type="transmembrane region" description="Helical" evidence="12">
    <location>
        <begin position="378"/>
        <end position="400"/>
    </location>
</feature>
<gene>
    <name evidence="16" type="ORF">J2S05_003895</name>
</gene>
<keyword evidence="3" id="KW-1003">Cell membrane</keyword>